<dbReference type="RefSeq" id="WP_255035198.1">
    <property type="nucleotide sequence ID" value="NZ_RJUF01000001.1"/>
</dbReference>
<dbReference type="PANTHER" id="PTHR43022:SF1">
    <property type="entry name" value="PROTEIN SMF"/>
    <property type="match status" value="1"/>
</dbReference>
<dbReference type="NCBIfam" id="TIGR00732">
    <property type="entry name" value="dprA"/>
    <property type="match status" value="1"/>
</dbReference>
<dbReference type="Pfam" id="PF17782">
    <property type="entry name" value="WHD_DprA"/>
    <property type="match status" value="1"/>
</dbReference>
<keyword evidence="5" id="KW-1185">Reference proteome</keyword>
<organism evidence="4 5">
    <name type="scientific">Lacihabitans soyangensis</name>
    <dbReference type="NCBI Taxonomy" id="869394"/>
    <lineage>
        <taxon>Bacteria</taxon>
        <taxon>Pseudomonadati</taxon>
        <taxon>Bacteroidota</taxon>
        <taxon>Cytophagia</taxon>
        <taxon>Cytophagales</taxon>
        <taxon>Leadbetterellaceae</taxon>
        <taxon>Lacihabitans</taxon>
    </lineage>
</organism>
<feature type="domain" description="DprA winged helix" evidence="3">
    <location>
        <begin position="313"/>
        <end position="364"/>
    </location>
</feature>
<comment type="caution">
    <text evidence="4">The sequence shown here is derived from an EMBL/GenBank/DDBJ whole genome shotgun (WGS) entry which is preliminary data.</text>
</comment>
<name>A0AAE3GYC7_9BACT</name>
<dbReference type="EMBL" id="RJUF01000001">
    <property type="protein sequence ID" value="MCP9761462.1"/>
    <property type="molecule type" value="Genomic_DNA"/>
</dbReference>
<dbReference type="Gene3D" id="1.10.10.10">
    <property type="entry name" value="Winged helix-like DNA-binding domain superfamily/Winged helix DNA-binding domain"/>
    <property type="match status" value="1"/>
</dbReference>
<proteinExistence type="inferred from homology"/>
<evidence type="ECO:0000259" key="2">
    <source>
        <dbReference type="Pfam" id="PF02481"/>
    </source>
</evidence>
<dbReference type="SUPFAM" id="SSF102405">
    <property type="entry name" value="MCP/YpsA-like"/>
    <property type="match status" value="1"/>
</dbReference>
<dbReference type="GO" id="GO:0009294">
    <property type="term" value="P:DNA-mediated transformation"/>
    <property type="evidence" value="ECO:0007669"/>
    <property type="project" value="InterPro"/>
</dbReference>
<dbReference type="InterPro" id="IPR057666">
    <property type="entry name" value="DrpA_SLOG"/>
</dbReference>
<protein>
    <submittedName>
        <fullName evidence="4">DNA-protecting protein DprA</fullName>
    </submittedName>
</protein>
<dbReference type="InterPro" id="IPR010994">
    <property type="entry name" value="RuvA_2-like"/>
</dbReference>
<dbReference type="InterPro" id="IPR036388">
    <property type="entry name" value="WH-like_DNA-bd_sf"/>
</dbReference>
<evidence type="ECO:0000259" key="3">
    <source>
        <dbReference type="Pfam" id="PF17782"/>
    </source>
</evidence>
<dbReference type="PANTHER" id="PTHR43022">
    <property type="entry name" value="PROTEIN SMF"/>
    <property type="match status" value="1"/>
</dbReference>
<sequence>MQQDLIYEIALSKTEGIGGVMFKQLLNTFGSAKEVFETPSAKLLKVPNMGKFTLAKIKENEEALIQAETIVSQSAKNNIRIVTFKQDEYPKKLKGIFEAPPILFFKGKGHLEYPKTLAIVGTRDASDYGKKSTEEIVASLKEHNVQIVSGLAYGIDIAAHKAALKNGLSTVGVLANSLETVYPSSHKKVALEIEETGLLISEQPFGTETKPSFFVARNRIIAALADATIVVESARKGGSMVTAEYANNYNKEVFAIPGGIFNKYSEGPNYLVSNNKAQIFTNTQDFVEWMKWDTDNQEVKVVEKEVLDLSKYTQEESKVLSLLMQNGEMLIDDLSWHSQIHLNKLASILLNLEFADLVKQSPGKKFALR</sequence>
<dbReference type="InterPro" id="IPR003488">
    <property type="entry name" value="DprA"/>
</dbReference>
<comment type="similarity">
    <text evidence="1">Belongs to the DprA/Smf family.</text>
</comment>
<evidence type="ECO:0000313" key="4">
    <source>
        <dbReference type="EMBL" id="MCP9761462.1"/>
    </source>
</evidence>
<dbReference type="Pfam" id="PF02481">
    <property type="entry name" value="DNA_processg_A"/>
    <property type="match status" value="1"/>
</dbReference>
<gene>
    <name evidence="4" type="primary">dprA</name>
    <name evidence="4" type="ORF">EGI31_00735</name>
</gene>
<dbReference type="InterPro" id="IPR041614">
    <property type="entry name" value="DprA_WH"/>
</dbReference>
<evidence type="ECO:0000313" key="5">
    <source>
        <dbReference type="Proteomes" id="UP001204144"/>
    </source>
</evidence>
<accession>A0AAE3GYC7</accession>
<dbReference type="Proteomes" id="UP001204144">
    <property type="component" value="Unassembled WGS sequence"/>
</dbReference>
<dbReference type="Gene3D" id="3.40.50.450">
    <property type="match status" value="1"/>
</dbReference>
<dbReference type="SUPFAM" id="SSF47781">
    <property type="entry name" value="RuvA domain 2-like"/>
    <property type="match status" value="1"/>
</dbReference>
<dbReference type="AlphaFoldDB" id="A0AAE3GYC7"/>
<evidence type="ECO:0000256" key="1">
    <source>
        <dbReference type="ARBA" id="ARBA00006525"/>
    </source>
</evidence>
<feature type="domain" description="Smf/DprA SLOG" evidence="2">
    <location>
        <begin position="81"/>
        <end position="289"/>
    </location>
</feature>
<reference evidence="4 5" key="1">
    <citation type="submission" date="2018-11" db="EMBL/GenBank/DDBJ databases">
        <title>Novel bacteria species description.</title>
        <authorList>
            <person name="Han J.-H."/>
        </authorList>
    </citation>
    <scope>NUCLEOTIDE SEQUENCE [LARGE SCALE GENOMIC DNA]</scope>
    <source>
        <strain evidence="4 5">KCTC23259</strain>
    </source>
</reference>